<comment type="caution">
    <text evidence="1">The sequence shown here is derived from an EMBL/GenBank/DDBJ whole genome shotgun (WGS) entry which is preliminary data.</text>
</comment>
<organism evidence="1">
    <name type="scientific">marine sediment metagenome</name>
    <dbReference type="NCBI Taxonomy" id="412755"/>
    <lineage>
        <taxon>unclassified sequences</taxon>
        <taxon>metagenomes</taxon>
        <taxon>ecological metagenomes</taxon>
    </lineage>
</organism>
<protein>
    <submittedName>
        <fullName evidence="1">Uncharacterized protein</fullName>
    </submittedName>
</protein>
<dbReference type="EMBL" id="LAZR01011957">
    <property type="protein sequence ID" value="KKM50801.1"/>
    <property type="molecule type" value="Genomic_DNA"/>
</dbReference>
<dbReference type="AlphaFoldDB" id="A0A0F9L568"/>
<accession>A0A0F9L568</accession>
<feature type="non-terminal residue" evidence="1">
    <location>
        <position position="1"/>
    </location>
</feature>
<proteinExistence type="predicted"/>
<reference evidence="1" key="1">
    <citation type="journal article" date="2015" name="Nature">
        <title>Complex archaea that bridge the gap between prokaryotes and eukaryotes.</title>
        <authorList>
            <person name="Spang A."/>
            <person name="Saw J.H."/>
            <person name="Jorgensen S.L."/>
            <person name="Zaremba-Niedzwiedzka K."/>
            <person name="Martijn J."/>
            <person name="Lind A.E."/>
            <person name="van Eijk R."/>
            <person name="Schleper C."/>
            <person name="Guy L."/>
            <person name="Ettema T.J."/>
        </authorList>
    </citation>
    <scope>NUCLEOTIDE SEQUENCE</scope>
</reference>
<evidence type="ECO:0000313" key="1">
    <source>
        <dbReference type="EMBL" id="KKM50801.1"/>
    </source>
</evidence>
<name>A0A0F9L568_9ZZZZ</name>
<gene>
    <name evidence="1" type="ORF">LCGC14_1555850</name>
</gene>
<sequence>GIFKIESLAYDGNISVYSRWNNSVHACLTAQSFQGQNFSINALNNISTLNITNLTLSNQPIVADLTSSPAGNIRSYTMINCSAYTFPFIPLEYICFNSLCSLCVKTSDWEDDCEAMI</sequence>